<feature type="compositionally biased region" description="Low complexity" evidence="1">
    <location>
        <begin position="1"/>
        <end position="12"/>
    </location>
</feature>
<dbReference type="EMBL" id="CM027689">
    <property type="protein sequence ID" value="KAG0514126.1"/>
    <property type="molecule type" value="Genomic_DNA"/>
</dbReference>
<organism evidence="2 3">
    <name type="scientific">Sorghum bicolor</name>
    <name type="common">Sorghum</name>
    <name type="synonym">Sorghum vulgare</name>
    <dbReference type="NCBI Taxonomy" id="4558"/>
    <lineage>
        <taxon>Eukaryota</taxon>
        <taxon>Viridiplantae</taxon>
        <taxon>Streptophyta</taxon>
        <taxon>Embryophyta</taxon>
        <taxon>Tracheophyta</taxon>
        <taxon>Spermatophyta</taxon>
        <taxon>Magnoliopsida</taxon>
        <taxon>Liliopsida</taxon>
        <taxon>Poales</taxon>
        <taxon>Poaceae</taxon>
        <taxon>PACMAD clade</taxon>
        <taxon>Panicoideae</taxon>
        <taxon>Andropogonodae</taxon>
        <taxon>Andropogoneae</taxon>
        <taxon>Sorghinae</taxon>
        <taxon>Sorghum</taxon>
    </lineage>
</organism>
<protein>
    <submittedName>
        <fullName evidence="2">Uncharacterized protein</fullName>
    </submittedName>
</protein>
<evidence type="ECO:0000313" key="3">
    <source>
        <dbReference type="Proteomes" id="UP000807115"/>
    </source>
</evidence>
<reference evidence="2" key="1">
    <citation type="journal article" date="2019" name="BMC Genomics">
        <title>A new reference genome for Sorghum bicolor reveals high levels of sequence similarity between sweet and grain genotypes: implications for the genetics of sugar metabolism.</title>
        <authorList>
            <person name="Cooper E.A."/>
            <person name="Brenton Z.W."/>
            <person name="Flinn B.S."/>
            <person name="Jenkins J."/>
            <person name="Shu S."/>
            <person name="Flowers D."/>
            <person name="Luo F."/>
            <person name="Wang Y."/>
            <person name="Xia P."/>
            <person name="Barry K."/>
            <person name="Daum C."/>
            <person name="Lipzen A."/>
            <person name="Yoshinaga Y."/>
            <person name="Schmutz J."/>
            <person name="Saski C."/>
            <person name="Vermerris W."/>
            <person name="Kresovich S."/>
        </authorList>
    </citation>
    <scope>NUCLEOTIDE SEQUENCE</scope>
</reference>
<dbReference type="AlphaFoldDB" id="A0A921Q3D7"/>
<reference evidence="2" key="2">
    <citation type="submission" date="2020-10" db="EMBL/GenBank/DDBJ databases">
        <authorList>
            <person name="Cooper E.A."/>
            <person name="Brenton Z.W."/>
            <person name="Flinn B.S."/>
            <person name="Jenkins J."/>
            <person name="Shu S."/>
            <person name="Flowers D."/>
            <person name="Luo F."/>
            <person name="Wang Y."/>
            <person name="Xia P."/>
            <person name="Barry K."/>
            <person name="Daum C."/>
            <person name="Lipzen A."/>
            <person name="Yoshinaga Y."/>
            <person name="Schmutz J."/>
            <person name="Saski C."/>
            <person name="Vermerris W."/>
            <person name="Kresovich S."/>
        </authorList>
    </citation>
    <scope>NUCLEOTIDE SEQUENCE</scope>
</reference>
<dbReference type="Proteomes" id="UP000807115">
    <property type="component" value="Chromosome 10"/>
</dbReference>
<gene>
    <name evidence="2" type="ORF">BDA96_10G163500</name>
</gene>
<evidence type="ECO:0000313" key="2">
    <source>
        <dbReference type="EMBL" id="KAG0514126.1"/>
    </source>
</evidence>
<proteinExistence type="predicted"/>
<comment type="caution">
    <text evidence="2">The sequence shown here is derived from an EMBL/GenBank/DDBJ whole genome shotgun (WGS) entry which is preliminary data.</text>
</comment>
<accession>A0A921Q3D7</accession>
<evidence type="ECO:0000256" key="1">
    <source>
        <dbReference type="SAM" id="MobiDB-lite"/>
    </source>
</evidence>
<sequence>MHSSPSRSLPRIPRQKKSHVAPPDPPQPALSAAAARRTRCPDMTPLPPQRRRRLRRQLPETPYAAPYRAITSSGSDLRRVWRTQGTCHSFFLPHPLPRSRRRCRESGCRRRVGLRCILLQILGQEHRRGGGALHTFE</sequence>
<name>A0A921Q3D7_SORBI</name>
<feature type="region of interest" description="Disordered" evidence="1">
    <location>
        <begin position="1"/>
        <end position="69"/>
    </location>
</feature>